<proteinExistence type="predicted"/>
<keyword evidence="3" id="KW-1185">Reference proteome</keyword>
<organism evidence="2 3">
    <name type="scientific">Saccharothrix syringae</name>
    <name type="common">Nocardiopsis syringae</name>
    <dbReference type="NCBI Taxonomy" id="103733"/>
    <lineage>
        <taxon>Bacteria</taxon>
        <taxon>Bacillati</taxon>
        <taxon>Actinomycetota</taxon>
        <taxon>Actinomycetes</taxon>
        <taxon>Pseudonocardiales</taxon>
        <taxon>Pseudonocardiaceae</taxon>
        <taxon>Saccharothrix</taxon>
    </lineage>
</organism>
<dbReference type="RefSeq" id="WP_033434288.1">
    <property type="nucleotide sequence ID" value="NZ_CP034550.1"/>
</dbReference>
<reference evidence="3" key="1">
    <citation type="journal article" date="2021" name="Curr. Microbiol.">
        <title>Complete genome of nocamycin-producing strain Saccharothrix syringae NRRL B-16468 reveals the biosynthetic potential for secondary metabolites.</title>
        <authorList>
            <person name="Mo X."/>
            <person name="Yang S."/>
        </authorList>
    </citation>
    <scope>NUCLEOTIDE SEQUENCE [LARGE SCALE GENOMIC DNA]</scope>
    <source>
        <strain evidence="3">ATCC 51364 / DSM 43886 / JCM 6844 / KCTC 9398 / NBRC 14523 / NRRL B-16468 / INA 2240</strain>
    </source>
</reference>
<evidence type="ECO:0000313" key="2">
    <source>
        <dbReference type="EMBL" id="QFZ20303.1"/>
    </source>
</evidence>
<evidence type="ECO:0008006" key="4">
    <source>
        <dbReference type="Google" id="ProtNLM"/>
    </source>
</evidence>
<gene>
    <name evidence="2" type="ORF">EKG83_25365</name>
</gene>
<protein>
    <recommendedName>
        <fullName evidence="4">Secreted protein</fullName>
    </recommendedName>
</protein>
<feature type="chain" id="PRO_5025015412" description="Secreted protein" evidence="1">
    <location>
        <begin position="30"/>
        <end position="148"/>
    </location>
</feature>
<dbReference type="AlphaFoldDB" id="A0A5Q0H2G1"/>
<sequence>MRMSRLARLAVGLAVAAAALVVPATSAQAAPMTCSAWSSIDGMWMPWVQAIACLEYSGTSKRAQYWVTNNQSFGAVTLNKLEVATTAGGWPTQCLNAPMALQPGSTLHCESPWVTDTNAWADWAYGDLNFVNTSTPYADWSTKLSPAL</sequence>
<dbReference type="Proteomes" id="UP000325787">
    <property type="component" value="Chromosome"/>
</dbReference>
<name>A0A5Q0H2G1_SACSY</name>
<feature type="signal peptide" evidence="1">
    <location>
        <begin position="1"/>
        <end position="29"/>
    </location>
</feature>
<keyword evidence="1" id="KW-0732">Signal</keyword>
<evidence type="ECO:0000256" key="1">
    <source>
        <dbReference type="SAM" id="SignalP"/>
    </source>
</evidence>
<dbReference type="KEGG" id="ssyi:EKG83_25365"/>
<accession>A0A5Q0H2G1</accession>
<evidence type="ECO:0000313" key="3">
    <source>
        <dbReference type="Proteomes" id="UP000325787"/>
    </source>
</evidence>
<dbReference type="EMBL" id="CP034550">
    <property type="protein sequence ID" value="QFZ20303.1"/>
    <property type="molecule type" value="Genomic_DNA"/>
</dbReference>